<accession>A0A098BZA9</accession>
<protein>
    <submittedName>
        <fullName evidence="7">Uncharacterized protein</fullName>
    </submittedName>
</protein>
<dbReference type="STRING" id="1562970.ING2E5B_1244"/>
<dbReference type="Pfam" id="PF03706">
    <property type="entry name" value="LPG_synthase_TM"/>
    <property type="match status" value="1"/>
</dbReference>
<keyword evidence="5 6" id="KW-0472">Membrane</keyword>
<feature type="transmembrane region" description="Helical" evidence="6">
    <location>
        <begin position="129"/>
        <end position="146"/>
    </location>
</feature>
<feature type="transmembrane region" description="Helical" evidence="6">
    <location>
        <begin position="45"/>
        <end position="69"/>
    </location>
</feature>
<feature type="transmembrane region" description="Helical" evidence="6">
    <location>
        <begin position="316"/>
        <end position="332"/>
    </location>
</feature>
<evidence type="ECO:0000256" key="2">
    <source>
        <dbReference type="ARBA" id="ARBA00022475"/>
    </source>
</evidence>
<feature type="transmembrane region" description="Helical" evidence="6">
    <location>
        <begin position="12"/>
        <end position="33"/>
    </location>
</feature>
<dbReference type="PANTHER" id="PTHR39087:SF2">
    <property type="entry name" value="UPF0104 MEMBRANE PROTEIN MJ1595"/>
    <property type="match status" value="1"/>
</dbReference>
<dbReference type="NCBIfam" id="TIGR00374">
    <property type="entry name" value="flippase-like domain"/>
    <property type="match status" value="1"/>
</dbReference>
<dbReference type="InterPro" id="IPR022791">
    <property type="entry name" value="L-PG_synthase/AglD"/>
</dbReference>
<evidence type="ECO:0000313" key="8">
    <source>
        <dbReference type="Proteomes" id="UP000032417"/>
    </source>
</evidence>
<dbReference type="KEGG" id="pbt:ING2E5B_1244"/>
<evidence type="ECO:0000256" key="1">
    <source>
        <dbReference type="ARBA" id="ARBA00004651"/>
    </source>
</evidence>
<reference evidence="7 8" key="1">
    <citation type="submission" date="2014-08" db="EMBL/GenBank/DDBJ databases">
        <authorList>
            <person name="Wibberg D."/>
        </authorList>
    </citation>
    <scope>NUCLEOTIDE SEQUENCE [LARGE SCALE GENOMIC DNA]</scope>
    <source>
        <strain evidence="8">ING2-E5B</strain>
    </source>
</reference>
<feature type="transmembrane region" description="Helical" evidence="6">
    <location>
        <begin position="158"/>
        <end position="180"/>
    </location>
</feature>
<evidence type="ECO:0000313" key="7">
    <source>
        <dbReference type="EMBL" id="CEA15994.1"/>
    </source>
</evidence>
<dbReference type="GO" id="GO:0005886">
    <property type="term" value="C:plasma membrane"/>
    <property type="evidence" value="ECO:0007669"/>
    <property type="project" value="UniProtKB-SubCell"/>
</dbReference>
<sequence length="345" mass="38950">MVTFIRKYRIYIMTVLLATVIILISRFIGSIDFDKFKMYLSEMPGMFAGVVIASLISYSASTIAWSLCLGDAGKKISFSSLFMYRHVGEMLSAFNPTSVIAGESLKAAILYKKGIDGTKGVSSILLHRVLFVISSVLLMVFSILYLTIDSITSNGTNFLLIIIFIIIIFALSFLVLRFIVHPKLFIAKTIDKLRKKTKWKFLSNKLIHSSYEMNRVTSDYFSDNKGRFLIAFLLCIVYWIFSAIEFYIVLIMMGLDISLMQTVVIEMGVSLFKTIGMVIPAQIGVEEYGNKVMLDVIGVESNEIWLVVTLMRRGRQLFWLLIAGIFAMLISKKSNIKLGNNRNSA</sequence>
<dbReference type="EMBL" id="LN515532">
    <property type="protein sequence ID" value="CEA15994.1"/>
    <property type="molecule type" value="Genomic_DNA"/>
</dbReference>
<evidence type="ECO:0000256" key="6">
    <source>
        <dbReference type="SAM" id="Phobius"/>
    </source>
</evidence>
<dbReference type="AlphaFoldDB" id="A0A098BZA9"/>
<dbReference type="HOGENOM" id="CLU_833947_0_0_10"/>
<name>A0A098BZA9_9BACT</name>
<keyword evidence="2" id="KW-1003">Cell membrane</keyword>
<keyword evidence="3 6" id="KW-0812">Transmembrane</keyword>
<gene>
    <name evidence="7" type="ORF">ING2E5B_1244</name>
</gene>
<evidence type="ECO:0000256" key="5">
    <source>
        <dbReference type="ARBA" id="ARBA00023136"/>
    </source>
</evidence>
<evidence type="ECO:0000256" key="3">
    <source>
        <dbReference type="ARBA" id="ARBA00022692"/>
    </source>
</evidence>
<organism evidence="7 8">
    <name type="scientific">Fermentimonas caenicola</name>
    <dbReference type="NCBI Taxonomy" id="1562970"/>
    <lineage>
        <taxon>Bacteria</taxon>
        <taxon>Pseudomonadati</taxon>
        <taxon>Bacteroidota</taxon>
        <taxon>Bacteroidia</taxon>
        <taxon>Bacteroidales</taxon>
        <taxon>Dysgonomonadaceae</taxon>
        <taxon>Fermentimonas</taxon>
    </lineage>
</organism>
<proteinExistence type="predicted"/>
<feature type="transmembrane region" description="Helical" evidence="6">
    <location>
        <begin position="228"/>
        <end position="253"/>
    </location>
</feature>
<dbReference type="PANTHER" id="PTHR39087">
    <property type="entry name" value="UPF0104 MEMBRANE PROTEIN MJ1595"/>
    <property type="match status" value="1"/>
</dbReference>
<dbReference type="OrthoDB" id="1016056at2"/>
<comment type="subcellular location">
    <subcellularLocation>
        <location evidence="1">Cell membrane</location>
        <topology evidence="1">Multi-pass membrane protein</topology>
    </subcellularLocation>
</comment>
<evidence type="ECO:0000256" key="4">
    <source>
        <dbReference type="ARBA" id="ARBA00022989"/>
    </source>
</evidence>
<keyword evidence="8" id="KW-1185">Reference proteome</keyword>
<keyword evidence="4 6" id="KW-1133">Transmembrane helix</keyword>
<dbReference type="Proteomes" id="UP000032417">
    <property type="component" value="Chromosome 1"/>
</dbReference>